<reference evidence="2" key="1">
    <citation type="submission" date="2018-05" db="EMBL/GenBank/DDBJ databases">
        <authorList>
            <person name="Deangelis K."/>
            <person name="Huntemann M."/>
            <person name="Clum A."/>
            <person name="Pillay M."/>
            <person name="Palaniappan K."/>
            <person name="Varghese N."/>
            <person name="Mikhailova N."/>
            <person name="Stamatis D."/>
            <person name="Reddy T."/>
            <person name="Daum C."/>
            <person name="Shapiro N."/>
            <person name="Ivanova N."/>
            <person name="Kyrpides N."/>
            <person name="Woyke T."/>
        </authorList>
    </citation>
    <scope>NUCLEOTIDE SEQUENCE [LARGE SCALE GENOMIC DNA]</scope>
    <source>
        <strain evidence="2">GAS496</strain>
    </source>
</reference>
<gene>
    <name evidence="1" type="ORF">C8E89_120109</name>
</gene>
<dbReference type="AlphaFoldDB" id="A0A318HAI6"/>
<protein>
    <submittedName>
        <fullName evidence="1">Tautomerase-like protein</fullName>
    </submittedName>
</protein>
<sequence length="134" mass="14627">MPLVYVTLAQGTTSPDQRAQIGDGIYRALTEVANVPTDDRFQVINEIASGNLIYSPDYLGYDRSPSVVFVQIFFNAGRSVDVKQALYARIAENLAAAGVRGDDLVINVVEVPKENWSFGRGDLSYPPDSPSSTR</sequence>
<organism evidence="1 2">
    <name type="scientific">Mycolicibacterium moriokaense</name>
    <dbReference type="NCBI Taxonomy" id="39691"/>
    <lineage>
        <taxon>Bacteria</taxon>
        <taxon>Bacillati</taxon>
        <taxon>Actinomycetota</taxon>
        <taxon>Actinomycetes</taxon>
        <taxon>Mycobacteriales</taxon>
        <taxon>Mycobacteriaceae</taxon>
        <taxon>Mycolicibacterium</taxon>
    </lineage>
</organism>
<dbReference type="Proteomes" id="UP000247781">
    <property type="component" value="Unassembled WGS sequence"/>
</dbReference>
<dbReference type="Gene3D" id="3.30.429.10">
    <property type="entry name" value="Macrophage Migration Inhibitory Factor"/>
    <property type="match status" value="1"/>
</dbReference>
<evidence type="ECO:0000313" key="1">
    <source>
        <dbReference type="EMBL" id="PXX04370.1"/>
    </source>
</evidence>
<evidence type="ECO:0000313" key="2">
    <source>
        <dbReference type="Proteomes" id="UP000247781"/>
    </source>
</evidence>
<dbReference type="RefSeq" id="WP_110318751.1">
    <property type="nucleotide sequence ID" value="NZ_QJJU01000020.1"/>
</dbReference>
<dbReference type="SUPFAM" id="SSF55331">
    <property type="entry name" value="Tautomerase/MIF"/>
    <property type="match status" value="1"/>
</dbReference>
<dbReference type="EMBL" id="QJJU01000020">
    <property type="protein sequence ID" value="PXX04370.1"/>
    <property type="molecule type" value="Genomic_DNA"/>
</dbReference>
<comment type="caution">
    <text evidence="1">The sequence shown here is derived from an EMBL/GenBank/DDBJ whole genome shotgun (WGS) entry which is preliminary data.</text>
</comment>
<dbReference type="PANTHER" id="PTHR38460">
    <property type="entry name" value="TAUTOMERASE YOLI-RELATED"/>
    <property type="match status" value="1"/>
</dbReference>
<proteinExistence type="predicted"/>
<name>A0A318HAI6_9MYCO</name>
<dbReference type="InterPro" id="IPR014347">
    <property type="entry name" value="Tautomerase/MIF_sf"/>
</dbReference>
<accession>A0A318HAI6</accession>
<dbReference type="Pfam" id="PF14552">
    <property type="entry name" value="Tautomerase_2"/>
    <property type="match status" value="1"/>
</dbReference>
<dbReference type="InterPro" id="IPR037479">
    <property type="entry name" value="Tauto_MSAD"/>
</dbReference>
<keyword evidence="2" id="KW-1185">Reference proteome</keyword>
<dbReference type="OrthoDB" id="9804765at2"/>
<reference evidence="1 2" key="2">
    <citation type="submission" date="2018-06" db="EMBL/GenBank/DDBJ databases">
        <title>Sequencing of bacterial isolates from soil warming experiment in Harvard Forest, Massachusetts, USA.</title>
        <authorList>
            <person name="Deangelis K.PhD."/>
        </authorList>
    </citation>
    <scope>NUCLEOTIDE SEQUENCE [LARGE SCALE GENOMIC DNA]</scope>
    <source>
        <strain evidence="1 2">GAS496</strain>
    </source>
</reference>
<dbReference type="PANTHER" id="PTHR38460:SF1">
    <property type="entry name" value="TAUTOMERASE YOLI-RELATED"/>
    <property type="match status" value="1"/>
</dbReference>